<dbReference type="AlphaFoldDB" id="A0A8T2TV40"/>
<evidence type="ECO:0000313" key="3">
    <source>
        <dbReference type="Proteomes" id="UP000825935"/>
    </source>
</evidence>
<protein>
    <submittedName>
        <fullName evidence="2">Uncharacterized protein</fullName>
    </submittedName>
</protein>
<proteinExistence type="predicted"/>
<feature type="region of interest" description="Disordered" evidence="1">
    <location>
        <begin position="1"/>
        <end position="37"/>
    </location>
</feature>
<name>A0A8T2TV40_CERRI</name>
<comment type="caution">
    <text evidence="2">The sequence shown here is derived from an EMBL/GenBank/DDBJ whole genome shotgun (WGS) entry which is preliminary data.</text>
</comment>
<keyword evidence="3" id="KW-1185">Reference proteome</keyword>
<dbReference type="OrthoDB" id="1972753at2759"/>
<accession>A0A8T2TV40</accession>
<sequence length="244" mass="26767">MAGGAALVSESRKRQTASYTSSTDSVHLHDSLHRSNKRRSVPHTCKVCVPVLSSNLSDTRRGVNLDQDHASSCVAFFESSTCRCVTDHGDTGDTLTESSCCSSLPDGLTPFEQQTTHSMIPDSEAQSFCGNDGDLEIDISCFLYGAWDHRDNEALSFDPETVFLNDAAFTESHADTIPFIDFSGEDGSWFFSDFDGQGHAIWNEILDQEWMAVSAANLDELNDAIGADYCVMHLLETEECGRNL</sequence>
<evidence type="ECO:0000313" key="2">
    <source>
        <dbReference type="EMBL" id="KAH7425254.1"/>
    </source>
</evidence>
<reference evidence="2" key="1">
    <citation type="submission" date="2021-08" db="EMBL/GenBank/DDBJ databases">
        <title>WGS assembly of Ceratopteris richardii.</title>
        <authorList>
            <person name="Marchant D.B."/>
            <person name="Chen G."/>
            <person name="Jenkins J."/>
            <person name="Shu S."/>
            <person name="Leebens-Mack J."/>
            <person name="Grimwood J."/>
            <person name="Schmutz J."/>
            <person name="Soltis P."/>
            <person name="Soltis D."/>
            <person name="Chen Z.-H."/>
        </authorList>
    </citation>
    <scope>NUCLEOTIDE SEQUENCE</scope>
    <source>
        <strain evidence="2">Whitten #5841</strain>
        <tissue evidence="2">Leaf</tissue>
    </source>
</reference>
<dbReference type="Proteomes" id="UP000825935">
    <property type="component" value="Chromosome 11"/>
</dbReference>
<dbReference type="EMBL" id="CM035416">
    <property type="protein sequence ID" value="KAH7425254.1"/>
    <property type="molecule type" value="Genomic_DNA"/>
</dbReference>
<evidence type="ECO:0000256" key="1">
    <source>
        <dbReference type="SAM" id="MobiDB-lite"/>
    </source>
</evidence>
<organism evidence="2 3">
    <name type="scientific">Ceratopteris richardii</name>
    <name type="common">Triangle waterfern</name>
    <dbReference type="NCBI Taxonomy" id="49495"/>
    <lineage>
        <taxon>Eukaryota</taxon>
        <taxon>Viridiplantae</taxon>
        <taxon>Streptophyta</taxon>
        <taxon>Embryophyta</taxon>
        <taxon>Tracheophyta</taxon>
        <taxon>Polypodiopsida</taxon>
        <taxon>Polypodiidae</taxon>
        <taxon>Polypodiales</taxon>
        <taxon>Pteridineae</taxon>
        <taxon>Pteridaceae</taxon>
        <taxon>Parkerioideae</taxon>
        <taxon>Ceratopteris</taxon>
    </lineage>
</organism>
<feature type="compositionally biased region" description="Polar residues" evidence="1">
    <location>
        <begin position="16"/>
        <end position="25"/>
    </location>
</feature>
<gene>
    <name evidence="2" type="ORF">KP509_11G046600</name>
</gene>